<keyword evidence="1" id="KW-0472">Membrane</keyword>
<organism evidence="2 3">
    <name type="scientific">Taxus chinensis</name>
    <name type="common">Chinese yew</name>
    <name type="synonym">Taxus wallichiana var. chinensis</name>
    <dbReference type="NCBI Taxonomy" id="29808"/>
    <lineage>
        <taxon>Eukaryota</taxon>
        <taxon>Viridiplantae</taxon>
        <taxon>Streptophyta</taxon>
        <taxon>Embryophyta</taxon>
        <taxon>Tracheophyta</taxon>
        <taxon>Spermatophyta</taxon>
        <taxon>Pinopsida</taxon>
        <taxon>Pinidae</taxon>
        <taxon>Conifers II</taxon>
        <taxon>Cupressales</taxon>
        <taxon>Taxaceae</taxon>
        <taxon>Taxus</taxon>
    </lineage>
</organism>
<feature type="non-terminal residue" evidence="2">
    <location>
        <position position="1"/>
    </location>
</feature>
<sequence>SLIQILTHQMMILLSVLLFQILPTIRPLSLLILTVVMMRTMSLLTQVKNLPNLSLILLVP</sequence>
<feature type="non-terminal residue" evidence="2">
    <location>
        <position position="60"/>
    </location>
</feature>
<keyword evidence="1" id="KW-0812">Transmembrane</keyword>
<dbReference type="Proteomes" id="UP000824469">
    <property type="component" value="Unassembled WGS sequence"/>
</dbReference>
<dbReference type="EMBL" id="JAHRHJ020000004">
    <property type="protein sequence ID" value="KAH9319129.1"/>
    <property type="molecule type" value="Genomic_DNA"/>
</dbReference>
<evidence type="ECO:0000256" key="1">
    <source>
        <dbReference type="SAM" id="Phobius"/>
    </source>
</evidence>
<protein>
    <submittedName>
        <fullName evidence="2">Uncharacterized protein</fullName>
    </submittedName>
</protein>
<reference evidence="2 3" key="1">
    <citation type="journal article" date="2021" name="Nat. Plants">
        <title>The Taxus genome provides insights into paclitaxel biosynthesis.</title>
        <authorList>
            <person name="Xiong X."/>
            <person name="Gou J."/>
            <person name="Liao Q."/>
            <person name="Li Y."/>
            <person name="Zhou Q."/>
            <person name="Bi G."/>
            <person name="Li C."/>
            <person name="Du R."/>
            <person name="Wang X."/>
            <person name="Sun T."/>
            <person name="Guo L."/>
            <person name="Liang H."/>
            <person name="Lu P."/>
            <person name="Wu Y."/>
            <person name="Zhang Z."/>
            <person name="Ro D.K."/>
            <person name="Shang Y."/>
            <person name="Huang S."/>
            <person name="Yan J."/>
        </authorList>
    </citation>
    <scope>NUCLEOTIDE SEQUENCE [LARGE SCALE GENOMIC DNA]</scope>
    <source>
        <strain evidence="2">Ta-2019</strain>
    </source>
</reference>
<accession>A0AA38LBK3</accession>
<keyword evidence="3" id="KW-1185">Reference proteome</keyword>
<name>A0AA38LBK3_TAXCH</name>
<evidence type="ECO:0000313" key="2">
    <source>
        <dbReference type="EMBL" id="KAH9319129.1"/>
    </source>
</evidence>
<proteinExistence type="predicted"/>
<evidence type="ECO:0000313" key="3">
    <source>
        <dbReference type="Proteomes" id="UP000824469"/>
    </source>
</evidence>
<keyword evidence="1" id="KW-1133">Transmembrane helix</keyword>
<feature type="transmembrane region" description="Helical" evidence="1">
    <location>
        <begin position="12"/>
        <end position="38"/>
    </location>
</feature>
<dbReference type="AlphaFoldDB" id="A0AA38LBK3"/>
<comment type="caution">
    <text evidence="2">The sequence shown here is derived from an EMBL/GenBank/DDBJ whole genome shotgun (WGS) entry which is preliminary data.</text>
</comment>
<gene>
    <name evidence="2" type="ORF">KI387_020898</name>
</gene>